<dbReference type="RefSeq" id="WP_147138612.1">
    <property type="nucleotide sequence ID" value="NZ_BAABIJ010000002.1"/>
</dbReference>
<comment type="caution">
    <text evidence="4">The sequence shown here is derived from an EMBL/GenBank/DDBJ whole genome shotgun (WGS) entry which is preliminary data.</text>
</comment>
<dbReference type="EMBL" id="VLLL01000006">
    <property type="protein sequence ID" value="TWJ11913.1"/>
    <property type="molecule type" value="Genomic_DNA"/>
</dbReference>
<dbReference type="PANTHER" id="PTHR43877">
    <property type="entry name" value="AMINOALKYLPHOSPHONATE N-ACETYLTRANSFERASE-RELATED-RELATED"/>
    <property type="match status" value="1"/>
</dbReference>
<gene>
    <name evidence="4" type="ORF">LX16_2651</name>
</gene>
<reference evidence="4 5" key="1">
    <citation type="journal article" date="2013" name="Stand. Genomic Sci.">
        <title>Genomic Encyclopedia of Type Strains, Phase I: The one thousand microbial genomes (KMG-I) project.</title>
        <authorList>
            <person name="Kyrpides N.C."/>
            <person name="Woyke T."/>
            <person name="Eisen J.A."/>
            <person name="Garrity G."/>
            <person name="Lilburn T.G."/>
            <person name="Beck B.J."/>
            <person name="Whitman W.B."/>
            <person name="Hugenholtz P."/>
            <person name="Klenk H.P."/>
        </authorList>
    </citation>
    <scope>NUCLEOTIDE SEQUENCE [LARGE SCALE GENOMIC DNA]</scope>
    <source>
        <strain evidence="4 5">DSM 45044</strain>
    </source>
</reference>
<evidence type="ECO:0000256" key="1">
    <source>
        <dbReference type="ARBA" id="ARBA00022679"/>
    </source>
</evidence>
<dbReference type="OrthoDB" id="4119890at2"/>
<dbReference type="CDD" id="cd04301">
    <property type="entry name" value="NAT_SF"/>
    <property type="match status" value="1"/>
</dbReference>
<dbReference type="PROSITE" id="PS51186">
    <property type="entry name" value="GNAT"/>
    <property type="match status" value="1"/>
</dbReference>
<evidence type="ECO:0000259" key="3">
    <source>
        <dbReference type="PROSITE" id="PS51186"/>
    </source>
</evidence>
<dbReference type="SUPFAM" id="SSF55729">
    <property type="entry name" value="Acyl-CoA N-acyltransferases (Nat)"/>
    <property type="match status" value="2"/>
</dbReference>
<dbReference type="Proteomes" id="UP000321617">
    <property type="component" value="Unassembled WGS sequence"/>
</dbReference>
<dbReference type="Gene3D" id="3.40.630.30">
    <property type="match status" value="1"/>
</dbReference>
<evidence type="ECO:0000313" key="4">
    <source>
        <dbReference type="EMBL" id="TWJ11913.1"/>
    </source>
</evidence>
<organism evidence="4 5">
    <name type="scientific">Stackebrandtia albiflava</name>
    <dbReference type="NCBI Taxonomy" id="406432"/>
    <lineage>
        <taxon>Bacteria</taxon>
        <taxon>Bacillati</taxon>
        <taxon>Actinomycetota</taxon>
        <taxon>Actinomycetes</taxon>
        <taxon>Glycomycetales</taxon>
        <taxon>Glycomycetaceae</taxon>
        <taxon>Stackebrandtia</taxon>
    </lineage>
</organism>
<keyword evidence="1 4" id="KW-0808">Transferase</keyword>
<keyword evidence="5" id="KW-1185">Reference proteome</keyword>
<dbReference type="GO" id="GO:0016747">
    <property type="term" value="F:acyltransferase activity, transferring groups other than amino-acyl groups"/>
    <property type="evidence" value="ECO:0007669"/>
    <property type="project" value="InterPro"/>
</dbReference>
<accession>A0A562V255</accession>
<protein>
    <submittedName>
        <fullName evidence="4">Acetyltransferase (GNAT) family protein</fullName>
    </submittedName>
</protein>
<name>A0A562V255_9ACTN</name>
<dbReference type="InterPro" id="IPR000182">
    <property type="entry name" value="GNAT_dom"/>
</dbReference>
<dbReference type="AlphaFoldDB" id="A0A562V255"/>
<dbReference type="InterPro" id="IPR050832">
    <property type="entry name" value="Bact_Acetyltransf"/>
</dbReference>
<evidence type="ECO:0000313" key="5">
    <source>
        <dbReference type="Proteomes" id="UP000321617"/>
    </source>
</evidence>
<dbReference type="InterPro" id="IPR016181">
    <property type="entry name" value="Acyl_CoA_acyltransferase"/>
</dbReference>
<sequence>MQIAEFTPAHASAEELEQWREVLNAMTEADMPGEPRWHGDRMRDYLSITMPNERRLAYVARDDAGRIVGHANLLVYGGEFADTGIFEIFVEPGHRGSGVGRGLLRAVARRASREGLRAIGVEVIATTPAVGFYDRLGFGRAVVENRHLLRLADVDWETVTDSAGRLAAGYRLEYFTGGLPDHLMERYAATKVHLKAEPAYNVGTWRGSADARRLRDSLATLSARGLRPHLVVAIAEGKEAVVGLTELVVAAQRPTRGDQYDTVVAPEHRSYGLGMAMKARMLCELREAEPQLVDVQTWTSLDGDAMAHVDAELGFRNDVQWFEYEADVAELVRRLG</sequence>
<dbReference type="Pfam" id="PF00583">
    <property type="entry name" value="Acetyltransf_1"/>
    <property type="match status" value="1"/>
</dbReference>
<evidence type="ECO:0000256" key="2">
    <source>
        <dbReference type="ARBA" id="ARBA00023315"/>
    </source>
</evidence>
<proteinExistence type="predicted"/>
<feature type="domain" description="N-acetyltransferase" evidence="3">
    <location>
        <begin position="1"/>
        <end position="160"/>
    </location>
</feature>
<keyword evidence="2" id="KW-0012">Acyltransferase</keyword>